<evidence type="ECO:0000313" key="10">
    <source>
        <dbReference type="Proteomes" id="UP000318571"/>
    </source>
</evidence>
<dbReference type="FunFam" id="2.40.10.10:FF:000166">
    <property type="entry name" value="Trypsin"/>
    <property type="match status" value="1"/>
</dbReference>
<dbReference type="SMART" id="SM00020">
    <property type="entry name" value="Tryp_SPc"/>
    <property type="match status" value="1"/>
</dbReference>
<evidence type="ECO:0000259" key="8">
    <source>
        <dbReference type="PROSITE" id="PS50240"/>
    </source>
</evidence>
<proteinExistence type="inferred from homology"/>
<accession>A0A553PER9</accession>
<dbReference type="OrthoDB" id="5565075at2759"/>
<feature type="chain" id="PRO_5021817402" description="Peptidase S1 domain-containing protein" evidence="7">
    <location>
        <begin position="17"/>
        <end position="276"/>
    </location>
</feature>
<dbReference type="STRING" id="6832.A0A553PER9"/>
<keyword evidence="2 6" id="KW-0645">Protease</keyword>
<organism evidence="9 10">
    <name type="scientific">Tigriopus californicus</name>
    <name type="common">Marine copepod</name>
    <dbReference type="NCBI Taxonomy" id="6832"/>
    <lineage>
        <taxon>Eukaryota</taxon>
        <taxon>Metazoa</taxon>
        <taxon>Ecdysozoa</taxon>
        <taxon>Arthropoda</taxon>
        <taxon>Crustacea</taxon>
        <taxon>Multicrustacea</taxon>
        <taxon>Hexanauplia</taxon>
        <taxon>Copepoda</taxon>
        <taxon>Harpacticoida</taxon>
        <taxon>Harpacticidae</taxon>
        <taxon>Tigriopus</taxon>
    </lineage>
</organism>
<dbReference type="InterPro" id="IPR033116">
    <property type="entry name" value="TRYPSIN_SER"/>
</dbReference>
<keyword evidence="5" id="KW-1015">Disulfide bond</keyword>
<feature type="signal peptide" evidence="7">
    <location>
        <begin position="1"/>
        <end position="16"/>
    </location>
</feature>
<dbReference type="PANTHER" id="PTHR24276">
    <property type="entry name" value="POLYSERASE-RELATED"/>
    <property type="match status" value="1"/>
</dbReference>
<dbReference type="AlphaFoldDB" id="A0A553PER9"/>
<dbReference type="InterPro" id="IPR001254">
    <property type="entry name" value="Trypsin_dom"/>
</dbReference>
<comment type="similarity">
    <text evidence="1">Belongs to the peptidase S1 family.</text>
</comment>
<dbReference type="InterPro" id="IPR009003">
    <property type="entry name" value="Peptidase_S1_PA"/>
</dbReference>
<evidence type="ECO:0000256" key="5">
    <source>
        <dbReference type="ARBA" id="ARBA00023157"/>
    </source>
</evidence>
<evidence type="ECO:0000256" key="1">
    <source>
        <dbReference type="ARBA" id="ARBA00007664"/>
    </source>
</evidence>
<keyword evidence="7" id="KW-0732">Signal</keyword>
<evidence type="ECO:0000256" key="6">
    <source>
        <dbReference type="RuleBase" id="RU363034"/>
    </source>
</evidence>
<dbReference type="InterPro" id="IPR001314">
    <property type="entry name" value="Peptidase_S1A"/>
</dbReference>
<evidence type="ECO:0000256" key="4">
    <source>
        <dbReference type="ARBA" id="ARBA00022825"/>
    </source>
</evidence>
<dbReference type="PRINTS" id="PR00722">
    <property type="entry name" value="CHYMOTRYPSIN"/>
</dbReference>
<gene>
    <name evidence="9" type="ORF">TCAL_10612</name>
</gene>
<evidence type="ECO:0000313" key="9">
    <source>
        <dbReference type="EMBL" id="TRY76171.1"/>
    </source>
</evidence>
<dbReference type="InterPro" id="IPR043504">
    <property type="entry name" value="Peptidase_S1_PA_chymotrypsin"/>
</dbReference>
<dbReference type="EMBL" id="VCGU01000004">
    <property type="protein sequence ID" value="TRY76171.1"/>
    <property type="molecule type" value="Genomic_DNA"/>
</dbReference>
<dbReference type="CDD" id="cd00190">
    <property type="entry name" value="Tryp_SPc"/>
    <property type="match status" value="1"/>
</dbReference>
<sequence>MKFLVVLALALAMASASTLPRRTRNHYRPRNVLIPPINKEVTKNPKYFGKIVGGSEAEPHSHPFIVHLLLDEAYLCGGSLIAPNVVVTAAHCTDGVRFVEVIAGAHRWEINEPSQQTQVSTNIKTNTQFSFDTLDNDVAVIILDEDFDLTDEVATIDLATSEPSVGSTIGITGWGRDDSGNVSPTLQEAKVKVVDDSEASSIYGSNMDWSSKICTEVANGVGTCNGDSGGPLYTGDGSSASLVGIVSFGASIGCDFGFPDCFTSVPSFIDWINNNS</sequence>
<dbReference type="PANTHER" id="PTHR24276:SF91">
    <property type="entry name" value="AT26814P-RELATED"/>
    <property type="match status" value="1"/>
</dbReference>
<dbReference type="InterPro" id="IPR050430">
    <property type="entry name" value="Peptidase_S1"/>
</dbReference>
<feature type="domain" description="Peptidase S1" evidence="8">
    <location>
        <begin position="51"/>
        <end position="276"/>
    </location>
</feature>
<evidence type="ECO:0000256" key="7">
    <source>
        <dbReference type="SAM" id="SignalP"/>
    </source>
</evidence>
<keyword evidence="4 6" id="KW-0720">Serine protease</keyword>
<keyword evidence="3 6" id="KW-0378">Hydrolase</keyword>
<dbReference type="PROSITE" id="PS00135">
    <property type="entry name" value="TRYPSIN_SER"/>
    <property type="match status" value="1"/>
</dbReference>
<evidence type="ECO:0000256" key="2">
    <source>
        <dbReference type="ARBA" id="ARBA00022670"/>
    </source>
</evidence>
<dbReference type="Pfam" id="PF00089">
    <property type="entry name" value="Trypsin"/>
    <property type="match status" value="1"/>
</dbReference>
<dbReference type="Gene3D" id="2.40.10.10">
    <property type="entry name" value="Trypsin-like serine proteases"/>
    <property type="match status" value="2"/>
</dbReference>
<reference evidence="9 10" key="1">
    <citation type="journal article" date="2018" name="Nat. Ecol. Evol.">
        <title>Genomic signatures of mitonuclear coevolution across populations of Tigriopus californicus.</title>
        <authorList>
            <person name="Barreto F.S."/>
            <person name="Watson E.T."/>
            <person name="Lima T.G."/>
            <person name="Willett C.S."/>
            <person name="Edmands S."/>
            <person name="Li W."/>
            <person name="Burton R.S."/>
        </authorList>
    </citation>
    <scope>NUCLEOTIDE SEQUENCE [LARGE SCALE GENOMIC DNA]</scope>
    <source>
        <strain evidence="9 10">San Diego</strain>
    </source>
</reference>
<evidence type="ECO:0000256" key="3">
    <source>
        <dbReference type="ARBA" id="ARBA00022801"/>
    </source>
</evidence>
<dbReference type="PROSITE" id="PS50240">
    <property type="entry name" value="TRYPSIN_DOM"/>
    <property type="match status" value="1"/>
</dbReference>
<comment type="caution">
    <text evidence="9">The sequence shown here is derived from an EMBL/GenBank/DDBJ whole genome shotgun (WGS) entry which is preliminary data.</text>
</comment>
<protein>
    <recommendedName>
        <fullName evidence="8">Peptidase S1 domain-containing protein</fullName>
    </recommendedName>
</protein>
<dbReference type="GO" id="GO:0006508">
    <property type="term" value="P:proteolysis"/>
    <property type="evidence" value="ECO:0007669"/>
    <property type="project" value="UniProtKB-KW"/>
</dbReference>
<dbReference type="GO" id="GO:0004252">
    <property type="term" value="F:serine-type endopeptidase activity"/>
    <property type="evidence" value="ECO:0007669"/>
    <property type="project" value="InterPro"/>
</dbReference>
<dbReference type="PROSITE" id="PS00134">
    <property type="entry name" value="TRYPSIN_HIS"/>
    <property type="match status" value="1"/>
</dbReference>
<name>A0A553PER9_TIGCA</name>
<dbReference type="SUPFAM" id="SSF50494">
    <property type="entry name" value="Trypsin-like serine proteases"/>
    <property type="match status" value="1"/>
</dbReference>
<dbReference type="InterPro" id="IPR018114">
    <property type="entry name" value="TRYPSIN_HIS"/>
</dbReference>
<keyword evidence="10" id="KW-1185">Reference proteome</keyword>
<dbReference type="Proteomes" id="UP000318571">
    <property type="component" value="Chromosome 5"/>
</dbReference>